<proteinExistence type="predicted"/>
<dbReference type="Pfam" id="PF03460">
    <property type="entry name" value="NIR_SIR_ferr"/>
    <property type="match status" value="1"/>
</dbReference>
<dbReference type="SUPFAM" id="SSF55124">
    <property type="entry name" value="Nitrite/Sulfite reductase N-terminal domain-like"/>
    <property type="match status" value="1"/>
</dbReference>
<dbReference type="PROSITE" id="PS00365">
    <property type="entry name" value="NIR_SIR"/>
    <property type="match status" value="1"/>
</dbReference>
<organism evidence="9 10">
    <name type="scientific">Humidesulfovibrio mexicanus</name>
    <dbReference type="NCBI Taxonomy" id="147047"/>
    <lineage>
        <taxon>Bacteria</taxon>
        <taxon>Pseudomonadati</taxon>
        <taxon>Thermodesulfobacteriota</taxon>
        <taxon>Desulfovibrionia</taxon>
        <taxon>Desulfovibrionales</taxon>
        <taxon>Desulfovibrionaceae</taxon>
        <taxon>Humidesulfovibrio</taxon>
    </lineage>
</organism>
<evidence type="ECO:0000256" key="6">
    <source>
        <dbReference type="ARBA" id="ARBA00023014"/>
    </source>
</evidence>
<keyword evidence="3" id="KW-0479">Metal-binding</keyword>
<keyword evidence="1" id="KW-0004">4Fe-4S</keyword>
<gene>
    <name evidence="9" type="ORF">SAMN04488503_1753</name>
</gene>
<feature type="domain" description="Nitrite/Sulfite reductase ferredoxin-like" evidence="8">
    <location>
        <begin position="18"/>
        <end position="73"/>
    </location>
</feature>
<evidence type="ECO:0000256" key="4">
    <source>
        <dbReference type="ARBA" id="ARBA00023002"/>
    </source>
</evidence>
<accession>A0A239A1S1</accession>
<dbReference type="PANTHER" id="PTHR43809:SF1">
    <property type="entry name" value="NITRITE REDUCTASE (NADH) LARGE SUBUNIT"/>
    <property type="match status" value="1"/>
</dbReference>
<dbReference type="Proteomes" id="UP000198324">
    <property type="component" value="Unassembled WGS sequence"/>
</dbReference>
<evidence type="ECO:0000256" key="2">
    <source>
        <dbReference type="ARBA" id="ARBA00022617"/>
    </source>
</evidence>
<dbReference type="PRINTS" id="PR00397">
    <property type="entry name" value="SIROHAEM"/>
</dbReference>
<evidence type="ECO:0000313" key="10">
    <source>
        <dbReference type="Proteomes" id="UP000198324"/>
    </source>
</evidence>
<evidence type="ECO:0000313" key="9">
    <source>
        <dbReference type="EMBL" id="SNR89241.1"/>
    </source>
</evidence>
<dbReference type="Gene3D" id="3.30.413.10">
    <property type="entry name" value="Sulfite Reductase Hemoprotein, domain 1"/>
    <property type="match status" value="1"/>
</dbReference>
<dbReference type="Gene3D" id="3.90.480.20">
    <property type="match status" value="1"/>
</dbReference>
<dbReference type="InterPro" id="IPR052034">
    <property type="entry name" value="NasD-like"/>
</dbReference>
<dbReference type="InterPro" id="IPR005117">
    <property type="entry name" value="NiRdtase/SiRdtase_haem-b_fer"/>
</dbReference>
<evidence type="ECO:0000256" key="3">
    <source>
        <dbReference type="ARBA" id="ARBA00022723"/>
    </source>
</evidence>
<dbReference type="GO" id="GO:0020037">
    <property type="term" value="F:heme binding"/>
    <property type="evidence" value="ECO:0007669"/>
    <property type="project" value="InterPro"/>
</dbReference>
<protein>
    <submittedName>
        <fullName evidence="9">Nitrite/Sulfite reductase ferredoxin-like half domain-containing protein</fullName>
    </submittedName>
</protein>
<dbReference type="InterPro" id="IPR036136">
    <property type="entry name" value="Nit/Sulf_reduc_fer-like_dom_sf"/>
</dbReference>
<feature type="domain" description="Nitrite/sulphite reductase 4Fe-4S" evidence="7">
    <location>
        <begin position="88"/>
        <end position="217"/>
    </location>
</feature>
<dbReference type="RefSeq" id="WP_179216948.1">
    <property type="nucleotide sequence ID" value="NZ_FZOC01000003.1"/>
</dbReference>
<evidence type="ECO:0000256" key="1">
    <source>
        <dbReference type="ARBA" id="ARBA00022485"/>
    </source>
</evidence>
<dbReference type="AlphaFoldDB" id="A0A239A1S1"/>
<sequence length="233" mass="23864">MSASGHAQSRSGTPTASALTPRLILGRVSAEQLETIAAAMRRFGIPLARLTAGQRIALPGVRPEDREGLLALLGLPEDGDGGHGGGLVQACPGAPDCPNAQRETGPMALRLEEVLRGLALPAKVRVGVSGCPRCCAESRVRDLGLIGGPSGWTLVFGGNAGARPRVADELARGLSDEAALELARRALAAYGARAAKRQRTARFVEAVGLEALRQALDLGMDGLSGASGAPEAP</sequence>
<dbReference type="Pfam" id="PF01077">
    <property type="entry name" value="NIR_SIR"/>
    <property type="match status" value="1"/>
</dbReference>
<evidence type="ECO:0000259" key="8">
    <source>
        <dbReference type="Pfam" id="PF03460"/>
    </source>
</evidence>
<dbReference type="GO" id="GO:0016491">
    <property type="term" value="F:oxidoreductase activity"/>
    <property type="evidence" value="ECO:0007669"/>
    <property type="project" value="UniProtKB-KW"/>
</dbReference>
<evidence type="ECO:0000256" key="5">
    <source>
        <dbReference type="ARBA" id="ARBA00023004"/>
    </source>
</evidence>
<keyword evidence="4" id="KW-0560">Oxidoreductase</keyword>
<keyword evidence="10" id="KW-1185">Reference proteome</keyword>
<dbReference type="InterPro" id="IPR006067">
    <property type="entry name" value="NO2/SO3_Rdtase_4Fe4S_dom"/>
</dbReference>
<keyword evidence="5" id="KW-0408">Iron</keyword>
<dbReference type="SUPFAM" id="SSF56014">
    <property type="entry name" value="Nitrite and sulphite reductase 4Fe-4S domain-like"/>
    <property type="match status" value="1"/>
</dbReference>
<keyword evidence="2" id="KW-0349">Heme</keyword>
<dbReference type="GO" id="GO:0051539">
    <property type="term" value="F:4 iron, 4 sulfur cluster binding"/>
    <property type="evidence" value="ECO:0007669"/>
    <property type="project" value="UniProtKB-KW"/>
</dbReference>
<dbReference type="EMBL" id="FZOC01000003">
    <property type="protein sequence ID" value="SNR89241.1"/>
    <property type="molecule type" value="Genomic_DNA"/>
</dbReference>
<reference evidence="9 10" key="1">
    <citation type="submission" date="2017-06" db="EMBL/GenBank/DDBJ databases">
        <authorList>
            <person name="Kim H.J."/>
            <person name="Triplett B.A."/>
        </authorList>
    </citation>
    <scope>NUCLEOTIDE SEQUENCE [LARGE SCALE GENOMIC DNA]</scope>
    <source>
        <strain evidence="9 10">DSM 13116</strain>
    </source>
</reference>
<evidence type="ECO:0000259" key="7">
    <source>
        <dbReference type="Pfam" id="PF01077"/>
    </source>
</evidence>
<dbReference type="InterPro" id="IPR006066">
    <property type="entry name" value="NO2/SO3_Rdtase_FeS/sirohaem_BS"/>
</dbReference>
<dbReference type="PANTHER" id="PTHR43809">
    <property type="entry name" value="NITRITE REDUCTASE (NADH) LARGE SUBUNIT"/>
    <property type="match status" value="1"/>
</dbReference>
<keyword evidence="6" id="KW-0411">Iron-sulfur</keyword>
<dbReference type="GO" id="GO:0046872">
    <property type="term" value="F:metal ion binding"/>
    <property type="evidence" value="ECO:0007669"/>
    <property type="project" value="UniProtKB-KW"/>
</dbReference>
<dbReference type="InterPro" id="IPR045854">
    <property type="entry name" value="NO2/SO3_Rdtase_4Fe4S_sf"/>
</dbReference>
<name>A0A239A1S1_9BACT</name>